<dbReference type="PANTHER" id="PTHR24261">
    <property type="entry name" value="PLASMINOGEN-RELATED"/>
    <property type="match status" value="1"/>
</dbReference>
<dbReference type="FunFam" id="2.40.20.10:FF:000025">
    <property type="entry name" value="Plasminogen"/>
    <property type="match status" value="1"/>
</dbReference>
<feature type="disulfide bond" evidence="5">
    <location>
        <begin position="655"/>
        <end position="732"/>
    </location>
</feature>
<feature type="disulfide bond" evidence="5">
    <location>
        <begin position="347"/>
        <end position="370"/>
    </location>
</feature>
<keyword evidence="4 5" id="KW-1015">Disulfide bond</keyword>
<dbReference type="GO" id="GO:0004175">
    <property type="term" value="F:endopeptidase activity"/>
    <property type="evidence" value="ECO:0007669"/>
    <property type="project" value="TreeGrafter"/>
</dbReference>
<keyword evidence="2 8" id="KW-0732">Signal</keyword>
<feature type="disulfide bond" evidence="5">
    <location>
        <begin position="416"/>
        <end position="455"/>
    </location>
</feature>
<feature type="domain" description="Kringle" evidence="9">
    <location>
        <begin position="115"/>
        <end position="193"/>
    </location>
</feature>
<evidence type="ECO:0000256" key="4">
    <source>
        <dbReference type="ARBA" id="ARBA00023157"/>
    </source>
</evidence>
<evidence type="ECO:0000256" key="8">
    <source>
        <dbReference type="SAM" id="SignalP"/>
    </source>
</evidence>
<evidence type="ECO:0000256" key="3">
    <source>
        <dbReference type="ARBA" id="ARBA00022737"/>
    </source>
</evidence>
<feature type="domain" description="Kringle" evidence="9">
    <location>
        <begin position="215"/>
        <end position="293"/>
    </location>
</feature>
<dbReference type="InterPro" id="IPR018056">
    <property type="entry name" value="Kringle_CS"/>
</dbReference>
<feature type="domain" description="Kringle" evidence="9">
    <location>
        <begin position="1360"/>
        <end position="1439"/>
    </location>
</feature>
<feature type="domain" description="Kringle" evidence="9">
    <location>
        <begin position="832"/>
        <end position="910"/>
    </location>
</feature>
<feature type="domain" description="Kringle" evidence="9">
    <location>
        <begin position="573"/>
        <end position="650"/>
    </location>
</feature>
<feature type="disulfide bond" evidence="5">
    <location>
        <begin position="298"/>
        <end position="375"/>
    </location>
</feature>
<dbReference type="InterPro" id="IPR013806">
    <property type="entry name" value="Kringle-like"/>
</dbReference>
<feature type="domain" description="Kringle" evidence="9">
    <location>
        <begin position="1279"/>
        <end position="1356"/>
    </location>
</feature>
<keyword evidence="11" id="KW-1185">Reference proteome</keyword>
<evidence type="ECO:0000256" key="7">
    <source>
        <dbReference type="SAM" id="Phobius"/>
    </source>
</evidence>
<feature type="disulfide bond" evidence="5">
    <location>
        <begin position="1328"/>
        <end position="1351"/>
    </location>
</feature>
<feature type="disulfide bond" evidence="5">
    <location>
        <begin position="950"/>
        <end position="989"/>
    </location>
</feature>
<accession>A0A8K0A429</accession>
<feature type="region of interest" description="Disordered" evidence="6">
    <location>
        <begin position="1128"/>
        <end position="1151"/>
    </location>
</feature>
<feature type="disulfide bond" evidence="5">
    <location>
        <begin position="237"/>
        <end position="276"/>
    </location>
</feature>
<feature type="domain" description="Kringle" evidence="9">
    <location>
        <begin position="297"/>
        <end position="375"/>
    </location>
</feature>
<organism evidence="10 11">
    <name type="scientific">Branchiostoma lanceolatum</name>
    <name type="common">Common lancelet</name>
    <name type="synonym">Amphioxus lanceolatum</name>
    <dbReference type="NCBI Taxonomy" id="7740"/>
    <lineage>
        <taxon>Eukaryota</taxon>
        <taxon>Metazoa</taxon>
        <taxon>Chordata</taxon>
        <taxon>Cephalochordata</taxon>
        <taxon>Leptocardii</taxon>
        <taxon>Amphioxiformes</taxon>
        <taxon>Branchiostomatidae</taxon>
        <taxon>Branchiostoma</taxon>
    </lineage>
</organism>
<feature type="chain" id="PRO_5035473413" evidence="8">
    <location>
        <begin position="19"/>
        <end position="1539"/>
    </location>
</feature>
<feature type="disulfide bond" evidence="5">
    <location>
        <begin position="676"/>
        <end position="715"/>
    </location>
</feature>
<feature type="compositionally biased region" description="Polar residues" evidence="6">
    <location>
        <begin position="1519"/>
        <end position="1539"/>
    </location>
</feature>
<feature type="disulfide bond" evidence="5">
    <location>
        <begin position="1234"/>
        <end position="1257"/>
    </location>
</feature>
<feature type="disulfide bond" evidence="5">
    <location>
        <begin position="1010"/>
        <end position="1087"/>
    </location>
</feature>
<dbReference type="InterPro" id="IPR038178">
    <property type="entry name" value="Kringle_sf"/>
</dbReference>
<feature type="domain" description="Kringle" evidence="9">
    <location>
        <begin position="1184"/>
        <end position="1262"/>
    </location>
</feature>
<evidence type="ECO:0000256" key="2">
    <source>
        <dbReference type="ARBA" id="ARBA00022729"/>
    </source>
</evidence>
<dbReference type="SMART" id="SM00130">
    <property type="entry name" value="KR"/>
    <property type="match status" value="16"/>
</dbReference>
<protein>
    <submittedName>
        <fullName evidence="10">LPA protein</fullName>
    </submittedName>
</protein>
<feature type="disulfide bond" evidence="5">
    <location>
        <begin position="116"/>
        <end position="193"/>
    </location>
</feature>
<evidence type="ECO:0000259" key="9">
    <source>
        <dbReference type="PROSITE" id="PS50070"/>
    </source>
</evidence>
<feature type="disulfide bond" evidence="5">
    <location>
        <begin position="319"/>
        <end position="358"/>
    </location>
</feature>
<feature type="domain" description="Kringle" evidence="9">
    <location>
        <begin position="477"/>
        <end position="555"/>
    </location>
</feature>
<dbReference type="SUPFAM" id="SSF57440">
    <property type="entry name" value="Kringle-like"/>
    <property type="match status" value="16"/>
</dbReference>
<keyword evidence="7" id="KW-1133">Transmembrane helix</keyword>
<feature type="disulfide bond" evidence="5">
    <location>
        <begin position="622"/>
        <end position="645"/>
    </location>
</feature>
<keyword evidence="3" id="KW-0677">Repeat</keyword>
<feature type="compositionally biased region" description="Polar residues" evidence="6">
    <location>
        <begin position="497"/>
        <end position="519"/>
    </location>
</feature>
<reference evidence="10" key="1">
    <citation type="submission" date="2022-01" db="EMBL/GenBank/DDBJ databases">
        <authorList>
            <person name="Braso-Vives M."/>
        </authorList>
    </citation>
    <scope>NUCLEOTIDE SEQUENCE</scope>
</reference>
<feature type="disulfide bond" evidence="5">
    <location>
        <begin position="499"/>
        <end position="538"/>
    </location>
</feature>
<proteinExistence type="predicted"/>
<feature type="domain" description="Kringle" evidence="9">
    <location>
        <begin position="928"/>
        <end position="1006"/>
    </location>
</feature>
<feature type="disulfide bond" evidence="5">
    <location>
        <begin position="929"/>
        <end position="1006"/>
    </location>
</feature>
<dbReference type="PRINTS" id="PR00018">
    <property type="entry name" value="KRINGLE"/>
</dbReference>
<dbReference type="Pfam" id="PF00051">
    <property type="entry name" value="Kringle"/>
    <property type="match status" value="16"/>
</dbReference>
<dbReference type="FunFam" id="2.40.20.10:FF:000004">
    <property type="entry name" value="Hepatocyte growth factor"/>
    <property type="match status" value="1"/>
</dbReference>
<dbReference type="EMBL" id="OV696691">
    <property type="protein sequence ID" value="CAH1267155.1"/>
    <property type="molecule type" value="Genomic_DNA"/>
</dbReference>
<evidence type="ECO:0000256" key="6">
    <source>
        <dbReference type="SAM" id="MobiDB-lite"/>
    </source>
</evidence>
<feature type="disulfide bond" evidence="5">
    <location>
        <begin position="1185"/>
        <end position="1262"/>
    </location>
</feature>
<dbReference type="Proteomes" id="UP000838412">
    <property type="component" value="Chromosome 6"/>
</dbReference>
<feature type="signal peptide" evidence="8">
    <location>
        <begin position="1"/>
        <end position="18"/>
    </location>
</feature>
<feature type="disulfide bond" evidence="5">
    <location>
        <begin position="1059"/>
        <end position="1082"/>
    </location>
</feature>
<feature type="domain" description="Kringle" evidence="9">
    <location>
        <begin position="1104"/>
        <end position="1181"/>
    </location>
</feature>
<evidence type="ECO:0000313" key="11">
    <source>
        <dbReference type="Proteomes" id="UP000838412"/>
    </source>
</evidence>
<comment type="caution">
    <text evidence="5">Lacks conserved residue(s) required for the propagation of feature annotation.</text>
</comment>
<keyword evidence="1 5" id="KW-0420">Kringle</keyword>
<feature type="disulfide bond" evidence="5">
    <location>
        <begin position="1153"/>
        <end position="1176"/>
    </location>
</feature>
<dbReference type="OrthoDB" id="41905at2759"/>
<sequence>MSISLSFLIVSCMSMSEAQTTQSFIVYPTTCVYGSGESYRGTQSTTVSGVTCQAWDSQTPHEHFFNSTYYPNAGLDGNYCRNPGTYGEPRTWCYTTDPGVLWEYCSIPSCYDQGDCYTGSGQDYRGTANVATSGRMCQRWDSQSPHPHGNTPSSKPDAGLQNNYCRTPDGVGEPWCYTMDPERRWENCGLPVCEGSGPTQAPTAPPAAYFSYTSDCYFGSGLTYRGTVSTTQGGVTCQRWDSATPHDQDYPSRFPFADLRENYCRNPDGPPHTPWCYTTDPNLLWDYCQVPRCYANECYVPDGADYRGTVAVTSSGRRCQAWSSQSPHQHDRTPQNYPQAGLTNNYCRNPDDDTKPWCYTVDPNVRVEYCPLDLCSGWTGDFILGDDFTVQTTHCAIGAGSSYRGMLSRTESGLTCQRWDSQTPQAHNYQPSWYPDAGLDENYCRNPDGEPQTWCFTANPNVRWEYCNIPACFDESECYSGDGASYRGSRNVTTSGRACQRWDSQTPHPHTRTPENNPSAGLDENFCRNPDGEAEPWCYTQDPNTRWERCALNPCVAPSPTTTVPDYFEKPTTCYFGDGATYRGQVSTTETGVTCQRWDSQTPHQHSMVASHPNTGLDENYCRNPDGTERPWCYTTDPSSRWQYCSIPACYPGDCYTGDGASYRGTMSVTSSGRQCQQWASQSPHSHDRTPQNYPQAGLVQNYCRNPDDDTSPWCYTVDPTVRVEFCPLRVCDDIAGGAIVGPDGTVYSTTCAFGDGSTYRGTVSQTQTGIQCQRWDSQSPHQHNYPATYPDAGLDENYCRNPDGEPMAWCYTTASNVRWQYCNIPSCFPDECYSGNGEDYRGSVNITRSGAACQRWDSQTPHPHSRTPENYPNANLVENFCRNPDGEAEPWCYTQDLNTRWDVCVIDSCDPSATPPPSAQYQVFPTDCYFGNGQTYRGQQARTKSGFTCQRWDSQTPHQHSIPSRYPNAGLDNNYCRNPDQHDGGPWCYTTNPNTRWEECDVTKCYDDCYLGNGIDYRGRINVTSSGRICQRWDTQTPHAHTRTPENYPDSVLVDNYCRNPDNDTRPWCYTIDPTARVEYCPMGTCVWTEDVIGSESKVYPKHCYFGDGATYRGTVSMTSTGLTCQRWDSQSPHPHDQTTRHPDSGLDENYCRNPDGEPRTWCYTTDPNVRWQYCTVPQCFNDCYIDLGASYRGTVNITSSGRACQRWDSQTPHPHTRTPTTYPSAGLVENFCRNPDGEAEPWCYTQDPYVRWEACVISNCDGTAPPPSNRYKVFPESCYFGDGATYRGKVSVSKDGIPCQRWDTQTPHQHDIPSRFPNTELNENYCRNPDGWDRPWCYTTDPNIRWQVCDIPDCFPGECYDDTGVSYRGKVNVTSSGLACQRWDSQIPHHHFNTTADTFPQAGLQDNYCRNPNGDVKPWCYTADPLARIEFCVVPNCADYTGPQPQKGGRNTGGIVAGVVVAILVLVAAGLGVGYYFLFWRKRMDDGKGLVTNESPVAAGSVGFQDILARDNKTDPEGTNTFSNPNYDLTEQTTSSA</sequence>
<feature type="disulfide bond" evidence="5">
    <location>
        <begin position="137"/>
        <end position="176"/>
    </location>
</feature>
<feature type="disulfide bond" evidence="5">
    <location>
        <begin position="704"/>
        <end position="727"/>
    </location>
</feature>
<feature type="domain" description="Kringle" evidence="9">
    <location>
        <begin position="394"/>
        <end position="472"/>
    </location>
</feature>
<dbReference type="InterPro" id="IPR050759">
    <property type="entry name" value="Serine_protease_kringle"/>
</dbReference>
<feature type="transmembrane region" description="Helical" evidence="7">
    <location>
        <begin position="1457"/>
        <end position="1480"/>
    </location>
</feature>
<dbReference type="GO" id="GO:0005615">
    <property type="term" value="C:extracellular space"/>
    <property type="evidence" value="ECO:0007669"/>
    <property type="project" value="TreeGrafter"/>
</dbReference>
<evidence type="ECO:0000313" key="10">
    <source>
        <dbReference type="EMBL" id="CAH1267155.1"/>
    </source>
</evidence>
<evidence type="ECO:0000256" key="5">
    <source>
        <dbReference type="PROSITE-ProRule" id="PRU00121"/>
    </source>
</evidence>
<dbReference type="CDD" id="cd00108">
    <property type="entry name" value="KR"/>
    <property type="match status" value="16"/>
</dbReference>
<feature type="disulfide bond" evidence="5">
    <location>
        <begin position="1031"/>
        <end position="1070"/>
    </location>
</feature>
<feature type="disulfide bond" evidence="5">
    <location>
        <begin position="216"/>
        <end position="293"/>
    </location>
</feature>
<dbReference type="PROSITE" id="PS50070">
    <property type="entry name" value="KRINGLE_2"/>
    <property type="match status" value="16"/>
</dbReference>
<feature type="region of interest" description="Disordered" evidence="6">
    <location>
        <begin position="139"/>
        <end position="163"/>
    </location>
</feature>
<feature type="region of interest" description="Disordered" evidence="6">
    <location>
        <begin position="1514"/>
        <end position="1539"/>
    </location>
</feature>
<feature type="disulfide bond" evidence="5">
    <location>
        <begin position="527"/>
        <end position="550"/>
    </location>
</feature>
<feature type="disulfide bond" evidence="5">
    <location>
        <begin position="800"/>
        <end position="823"/>
    </location>
</feature>
<feature type="disulfide bond" evidence="5">
    <location>
        <begin position="444"/>
        <end position="467"/>
    </location>
</feature>
<feature type="domain" description="Kringle" evidence="9">
    <location>
        <begin position="654"/>
        <end position="732"/>
    </location>
</feature>
<feature type="region of interest" description="Disordered" evidence="6">
    <location>
        <begin position="497"/>
        <end position="526"/>
    </location>
</feature>
<feature type="disulfide bond" evidence="5">
    <location>
        <begin position="165"/>
        <end position="188"/>
    </location>
</feature>
<dbReference type="PANTHER" id="PTHR24261:SF7">
    <property type="entry name" value="KRINGLE DOMAIN-CONTAINING PROTEIN"/>
    <property type="match status" value="1"/>
</dbReference>
<feature type="disulfide bond" evidence="5">
    <location>
        <begin position="395"/>
        <end position="472"/>
    </location>
</feature>
<dbReference type="GO" id="GO:0005102">
    <property type="term" value="F:signaling receptor binding"/>
    <property type="evidence" value="ECO:0007669"/>
    <property type="project" value="TreeGrafter"/>
</dbReference>
<keyword evidence="7" id="KW-0472">Membrane</keyword>
<dbReference type="FunFam" id="2.40.20.10:FF:000020">
    <property type="entry name" value="Uncharacterized protein"/>
    <property type="match status" value="5"/>
</dbReference>
<feature type="compositionally biased region" description="Basic and acidic residues" evidence="6">
    <location>
        <begin position="1135"/>
        <end position="1146"/>
    </location>
</feature>
<feature type="disulfide bond" evidence="5">
    <location>
        <begin position="478"/>
        <end position="555"/>
    </location>
</feature>
<name>A0A8K0A429_BRALA</name>
<feature type="disulfide bond" evidence="5">
    <location>
        <begin position="833"/>
        <end position="910"/>
    </location>
</feature>
<feature type="compositionally biased region" description="Polar residues" evidence="6">
    <location>
        <begin position="140"/>
        <end position="163"/>
    </location>
</feature>
<evidence type="ECO:0000256" key="1">
    <source>
        <dbReference type="ARBA" id="ARBA00022572"/>
    </source>
</evidence>
<feature type="domain" description="Kringle" evidence="9">
    <location>
        <begin position="751"/>
        <end position="828"/>
    </location>
</feature>
<gene>
    <name evidence="10" type="primary">LPA</name>
    <name evidence="10" type="ORF">BLAG_LOCUS20607</name>
</gene>
<feature type="disulfide bond" evidence="5">
    <location>
        <begin position="1411"/>
        <end position="1434"/>
    </location>
</feature>
<feature type="disulfide bond" evidence="5">
    <location>
        <begin position="882"/>
        <end position="905"/>
    </location>
</feature>
<feature type="domain" description="Kringle" evidence="9">
    <location>
        <begin position="1009"/>
        <end position="1087"/>
    </location>
</feature>
<keyword evidence="7" id="KW-0812">Transmembrane</keyword>
<feature type="disulfide bond" evidence="5">
    <location>
        <begin position="854"/>
        <end position="893"/>
    </location>
</feature>
<dbReference type="Gene3D" id="2.40.20.10">
    <property type="entry name" value="Plasminogen Kringle 4"/>
    <property type="match status" value="16"/>
</dbReference>
<dbReference type="PROSITE" id="PS00021">
    <property type="entry name" value="KRINGLE_1"/>
    <property type="match status" value="14"/>
</dbReference>
<feature type="domain" description="Kringle" evidence="9">
    <location>
        <begin position="30"/>
        <end position="110"/>
    </location>
</feature>
<dbReference type="InterPro" id="IPR000001">
    <property type="entry name" value="Kringle"/>
</dbReference>
<feature type="disulfide bond" evidence="5">
    <location>
        <begin position="1206"/>
        <end position="1245"/>
    </location>
</feature>